<dbReference type="PANTHER" id="PTHR13944:SF18">
    <property type="entry name" value="A-KINASE ANCHOR PROTEIN 13"/>
    <property type="match status" value="1"/>
</dbReference>
<dbReference type="GO" id="GO:0005737">
    <property type="term" value="C:cytoplasm"/>
    <property type="evidence" value="ECO:0007669"/>
    <property type="project" value="UniProtKB-SubCell"/>
</dbReference>
<dbReference type="InterPro" id="IPR036770">
    <property type="entry name" value="Ankyrin_rpt-contain_sf"/>
</dbReference>
<keyword evidence="8 9" id="KW-0175">Coiled coil</keyword>
<feature type="domain" description="DH" evidence="12">
    <location>
        <begin position="1504"/>
        <end position="1701"/>
    </location>
</feature>
<feature type="region of interest" description="Disordered" evidence="10">
    <location>
        <begin position="395"/>
        <end position="558"/>
    </location>
</feature>
<dbReference type="GO" id="GO:0016020">
    <property type="term" value="C:membrane"/>
    <property type="evidence" value="ECO:0007669"/>
    <property type="project" value="TreeGrafter"/>
</dbReference>
<dbReference type="Pfam" id="PF00130">
    <property type="entry name" value="C1_1"/>
    <property type="match status" value="1"/>
</dbReference>
<feature type="compositionally biased region" description="Basic and acidic residues" evidence="10">
    <location>
        <begin position="453"/>
        <end position="467"/>
    </location>
</feature>
<dbReference type="EMBL" id="JAFHDT010000001">
    <property type="protein sequence ID" value="KAI7814432.1"/>
    <property type="molecule type" value="Genomic_DNA"/>
</dbReference>
<dbReference type="PROSITE" id="PS00479">
    <property type="entry name" value="ZF_DAG_PE_1"/>
    <property type="match status" value="1"/>
</dbReference>
<evidence type="ECO:0000256" key="5">
    <source>
        <dbReference type="ARBA" id="ARBA00022723"/>
    </source>
</evidence>
<dbReference type="InterPro" id="IPR051632">
    <property type="entry name" value="Rho_GEF"/>
</dbReference>
<dbReference type="InterPro" id="IPR002219">
    <property type="entry name" value="PKC_DAG/PE"/>
</dbReference>
<keyword evidence="15" id="KW-1185">Reference proteome</keyword>
<dbReference type="SUPFAM" id="SSF48065">
    <property type="entry name" value="DBL homology domain (DH-domain)"/>
    <property type="match status" value="1"/>
</dbReference>
<feature type="compositionally biased region" description="Basic and acidic residues" evidence="10">
    <location>
        <begin position="507"/>
        <end position="522"/>
    </location>
</feature>
<protein>
    <submittedName>
        <fullName evidence="14">A-kinase anchor protein 13-like</fullName>
    </submittedName>
</protein>
<dbReference type="PROSITE" id="PS50010">
    <property type="entry name" value="DH_2"/>
    <property type="match status" value="1"/>
</dbReference>
<feature type="compositionally biased region" description="Acidic residues" evidence="10">
    <location>
        <begin position="493"/>
        <end position="502"/>
    </location>
</feature>
<dbReference type="GO" id="GO:0035023">
    <property type="term" value="P:regulation of Rho protein signal transduction"/>
    <property type="evidence" value="ECO:0007669"/>
    <property type="project" value="TreeGrafter"/>
</dbReference>
<dbReference type="PANTHER" id="PTHR13944">
    <property type="entry name" value="AGAP007712-PA"/>
    <property type="match status" value="1"/>
</dbReference>
<organism evidence="14 15">
    <name type="scientific">Triplophysa rosa</name>
    <name type="common">Cave loach</name>
    <dbReference type="NCBI Taxonomy" id="992332"/>
    <lineage>
        <taxon>Eukaryota</taxon>
        <taxon>Metazoa</taxon>
        <taxon>Chordata</taxon>
        <taxon>Craniata</taxon>
        <taxon>Vertebrata</taxon>
        <taxon>Euteleostomi</taxon>
        <taxon>Actinopterygii</taxon>
        <taxon>Neopterygii</taxon>
        <taxon>Teleostei</taxon>
        <taxon>Ostariophysi</taxon>
        <taxon>Cypriniformes</taxon>
        <taxon>Nemacheilidae</taxon>
        <taxon>Triplophysa</taxon>
    </lineage>
</organism>
<dbReference type="SMART" id="SM00325">
    <property type="entry name" value="RhoGEF"/>
    <property type="match status" value="1"/>
</dbReference>
<dbReference type="SUPFAM" id="SSF57889">
    <property type="entry name" value="Cysteine-rich domain"/>
    <property type="match status" value="1"/>
</dbReference>
<feature type="domain" description="Phorbol-ester/DAG-type" evidence="13">
    <location>
        <begin position="1303"/>
        <end position="1350"/>
    </location>
</feature>
<dbReference type="GO" id="GO:0015629">
    <property type="term" value="C:actin cytoskeleton"/>
    <property type="evidence" value="ECO:0007669"/>
    <property type="project" value="TreeGrafter"/>
</dbReference>
<feature type="region of interest" description="Disordered" evidence="10">
    <location>
        <begin position="988"/>
        <end position="1081"/>
    </location>
</feature>
<evidence type="ECO:0000313" key="15">
    <source>
        <dbReference type="Proteomes" id="UP001059041"/>
    </source>
</evidence>
<feature type="domain" description="PH" evidence="11">
    <location>
        <begin position="1742"/>
        <end position="1844"/>
    </location>
</feature>
<feature type="coiled-coil region" evidence="9">
    <location>
        <begin position="2120"/>
        <end position="2178"/>
    </location>
</feature>
<dbReference type="FunFam" id="1.20.900.10:FF:000004">
    <property type="entry name" value="Rho guanine nucleotide exchange factor 2"/>
    <property type="match status" value="1"/>
</dbReference>
<feature type="compositionally biased region" description="Polar residues" evidence="10">
    <location>
        <begin position="2237"/>
        <end position="2249"/>
    </location>
</feature>
<proteinExistence type="predicted"/>
<keyword evidence="6" id="KW-0863">Zinc-finger</keyword>
<feature type="compositionally biased region" description="Basic and acidic residues" evidence="10">
    <location>
        <begin position="1065"/>
        <end position="1081"/>
    </location>
</feature>
<feature type="region of interest" description="Disordered" evidence="10">
    <location>
        <begin position="1150"/>
        <end position="1213"/>
    </location>
</feature>
<comment type="caution">
    <text evidence="14">The sequence shown here is derived from an EMBL/GenBank/DDBJ whole genome shotgun (WGS) entry which is preliminary data.</text>
</comment>
<evidence type="ECO:0000256" key="1">
    <source>
        <dbReference type="ARBA" id="ARBA00004496"/>
    </source>
</evidence>
<dbReference type="Pfam" id="PF17838">
    <property type="entry name" value="PH_16"/>
    <property type="match status" value="1"/>
</dbReference>
<feature type="compositionally biased region" description="Polar residues" evidence="10">
    <location>
        <begin position="2183"/>
        <end position="2201"/>
    </location>
</feature>
<comment type="subcellular location">
    <subcellularLocation>
        <location evidence="1">Cytoplasm</location>
    </subcellularLocation>
</comment>
<feature type="compositionally biased region" description="Polar residues" evidence="10">
    <location>
        <begin position="354"/>
        <end position="370"/>
    </location>
</feature>
<evidence type="ECO:0000256" key="4">
    <source>
        <dbReference type="ARBA" id="ARBA00022658"/>
    </source>
</evidence>
<keyword evidence="5" id="KW-0479">Metal-binding</keyword>
<dbReference type="Gene3D" id="3.30.60.20">
    <property type="match status" value="1"/>
</dbReference>
<dbReference type="GO" id="GO:0008270">
    <property type="term" value="F:zinc ion binding"/>
    <property type="evidence" value="ECO:0007669"/>
    <property type="project" value="UniProtKB-KW"/>
</dbReference>
<dbReference type="GO" id="GO:0005078">
    <property type="term" value="F:MAP-kinase scaffold activity"/>
    <property type="evidence" value="ECO:0007669"/>
    <property type="project" value="TreeGrafter"/>
</dbReference>
<dbReference type="SMART" id="SM00233">
    <property type="entry name" value="PH"/>
    <property type="match status" value="1"/>
</dbReference>
<dbReference type="CDD" id="cd20878">
    <property type="entry name" value="C1_AKAP13"/>
    <property type="match status" value="1"/>
</dbReference>
<dbReference type="Gene3D" id="1.20.900.10">
    <property type="entry name" value="Dbl homology (DH) domain"/>
    <property type="match status" value="1"/>
</dbReference>
<feature type="region of interest" description="Disordered" evidence="10">
    <location>
        <begin position="822"/>
        <end position="857"/>
    </location>
</feature>
<keyword evidence="7" id="KW-0862">Zinc</keyword>
<evidence type="ECO:0000256" key="10">
    <source>
        <dbReference type="SAM" id="MobiDB-lite"/>
    </source>
</evidence>
<evidence type="ECO:0000259" key="13">
    <source>
        <dbReference type="PROSITE" id="PS50081"/>
    </source>
</evidence>
<dbReference type="InterPro" id="IPR001849">
    <property type="entry name" value="PH_domain"/>
</dbReference>
<dbReference type="SMART" id="SM00109">
    <property type="entry name" value="C1"/>
    <property type="match status" value="1"/>
</dbReference>
<name>A0A9W7X5C9_TRIRA</name>
<accession>A0A9W7X5C9</accession>
<dbReference type="PROSITE" id="PS50081">
    <property type="entry name" value="ZF_DAG_PE_2"/>
    <property type="match status" value="1"/>
</dbReference>
<feature type="compositionally biased region" description="Basic residues" evidence="10">
    <location>
        <begin position="1200"/>
        <end position="1209"/>
    </location>
</feature>
<feature type="region of interest" description="Disordered" evidence="10">
    <location>
        <begin position="2181"/>
        <end position="2296"/>
    </location>
</feature>
<feature type="region of interest" description="Disordered" evidence="10">
    <location>
        <begin position="2084"/>
        <end position="2103"/>
    </location>
</feature>
<dbReference type="InterPro" id="IPR035899">
    <property type="entry name" value="DBL_dom_sf"/>
</dbReference>
<reference evidence="14" key="1">
    <citation type="submission" date="2021-02" db="EMBL/GenBank/DDBJ databases">
        <title>Comparative genomics reveals that relaxation of natural selection precedes convergent phenotypic evolution of cavefish.</title>
        <authorList>
            <person name="Peng Z."/>
        </authorList>
    </citation>
    <scope>NUCLEOTIDE SEQUENCE</scope>
    <source>
        <tissue evidence="14">Muscle</tissue>
    </source>
</reference>
<evidence type="ECO:0000259" key="11">
    <source>
        <dbReference type="PROSITE" id="PS50003"/>
    </source>
</evidence>
<dbReference type="Pfam" id="PF00621">
    <property type="entry name" value="RhoGEF"/>
    <property type="match status" value="1"/>
</dbReference>
<dbReference type="InterPro" id="IPR011993">
    <property type="entry name" value="PH-like_dom_sf"/>
</dbReference>
<keyword evidence="4" id="KW-0344">Guanine-nucleotide releasing factor</keyword>
<dbReference type="Proteomes" id="UP001059041">
    <property type="component" value="Linkage Group LG1"/>
</dbReference>
<dbReference type="Gene3D" id="2.30.29.30">
    <property type="entry name" value="Pleckstrin-homology domain (PH domain)/Phosphotyrosine-binding domain (PTB)"/>
    <property type="match status" value="1"/>
</dbReference>
<feature type="region of interest" description="Disordered" evidence="10">
    <location>
        <begin position="346"/>
        <end position="371"/>
    </location>
</feature>
<evidence type="ECO:0000256" key="8">
    <source>
        <dbReference type="ARBA" id="ARBA00023054"/>
    </source>
</evidence>
<feature type="compositionally biased region" description="Basic and acidic residues" evidence="10">
    <location>
        <begin position="2091"/>
        <end position="2103"/>
    </location>
</feature>
<dbReference type="SUPFAM" id="SSF50729">
    <property type="entry name" value="PH domain-like"/>
    <property type="match status" value="1"/>
</dbReference>
<feature type="compositionally biased region" description="Basic and acidic residues" evidence="10">
    <location>
        <begin position="424"/>
        <end position="434"/>
    </location>
</feature>
<dbReference type="PROSITE" id="PS50003">
    <property type="entry name" value="PH_DOMAIN"/>
    <property type="match status" value="1"/>
</dbReference>
<feature type="region of interest" description="Disordered" evidence="10">
    <location>
        <begin position="1244"/>
        <end position="1263"/>
    </location>
</feature>
<evidence type="ECO:0000259" key="12">
    <source>
        <dbReference type="PROSITE" id="PS50010"/>
    </source>
</evidence>
<gene>
    <name evidence="14" type="ORF">IRJ41_017874</name>
</gene>
<dbReference type="FunFam" id="2.30.29.30:FF:000021">
    <property type="entry name" value="Rho guanine nucleotide exchange factor 2"/>
    <property type="match status" value="1"/>
</dbReference>
<dbReference type="CDD" id="cd00160">
    <property type="entry name" value="RhoGEF"/>
    <property type="match status" value="1"/>
</dbReference>
<dbReference type="GO" id="GO:0005085">
    <property type="term" value="F:guanyl-nucleotide exchange factor activity"/>
    <property type="evidence" value="ECO:0007669"/>
    <property type="project" value="UniProtKB-KW"/>
</dbReference>
<dbReference type="InterPro" id="IPR000219">
    <property type="entry name" value="DH_dom"/>
</dbReference>
<dbReference type="GO" id="GO:0071875">
    <property type="term" value="P:adrenergic receptor signaling pathway"/>
    <property type="evidence" value="ECO:0007669"/>
    <property type="project" value="TreeGrafter"/>
</dbReference>
<dbReference type="InterPro" id="IPR046349">
    <property type="entry name" value="C1-like_sf"/>
</dbReference>
<feature type="compositionally biased region" description="Polar residues" evidence="10">
    <location>
        <begin position="473"/>
        <end position="492"/>
    </location>
</feature>
<feature type="compositionally biased region" description="Low complexity" evidence="10">
    <location>
        <begin position="1037"/>
        <end position="1054"/>
    </location>
</feature>
<feature type="compositionally biased region" description="Basic and acidic residues" evidence="10">
    <location>
        <begin position="1163"/>
        <end position="1177"/>
    </location>
</feature>
<evidence type="ECO:0000256" key="7">
    <source>
        <dbReference type="ARBA" id="ARBA00022833"/>
    </source>
</evidence>
<evidence type="ECO:0000256" key="6">
    <source>
        <dbReference type="ARBA" id="ARBA00022771"/>
    </source>
</evidence>
<keyword evidence="3" id="KW-0597">Phosphoprotein</keyword>
<evidence type="ECO:0000313" key="14">
    <source>
        <dbReference type="EMBL" id="KAI7814432.1"/>
    </source>
</evidence>
<evidence type="ECO:0000256" key="9">
    <source>
        <dbReference type="SAM" id="Coils"/>
    </source>
</evidence>
<dbReference type="SUPFAM" id="SSF48403">
    <property type="entry name" value="Ankyrin repeat"/>
    <property type="match status" value="1"/>
</dbReference>
<feature type="region of interest" description="Disordered" evidence="10">
    <location>
        <begin position="1100"/>
        <end position="1131"/>
    </location>
</feature>
<dbReference type="Gene3D" id="1.25.40.20">
    <property type="entry name" value="Ankyrin repeat-containing domain"/>
    <property type="match status" value="1"/>
</dbReference>
<sequence length="2296" mass="258744">MQVHSVGNCVLTVHLDDEVLREGEQGEVKLFLLFTGSSQRHLTSTLRVDHTTLQAVCPAHDCCESVPVTLCSAGPDGFLQTLASRHLLFMQDLAFDMAQLLVSAVGRTDVLEESLLLDEHQIPLQECERMDQSLALALRHLTLPPGWSLLGDNTRLEPQETLLHFAARRGLFKVASFLLKQPGAREALNLCNKEGATPALIAQSRGHTALLELFRQGDSDAGIGIETLRQISSWTPAVQHHPSLNTYTLSVSSEAGGAPPNLQADIRQMRRLIACHQKGKGGVAFQQSSESPHTSQLCVDSLETRDPCLEETQRDSLDIRELGFTPFSTKENKACNDRLDLLHNREGDGGSSLGCETTASPLHNGNSENQRVYACENSQRDYTEREESLDVGVVSAGDAGHSSDGLQSRSESESIDCKAPSCRRQQEGTDKAEDFICETSGRAEGENQQDGPNSKEKQQSEFGHTEEAGDMGITQSLDTPESSDVESCSQGAETDDEGEDGFVDALGPEKVKEEPPDLHSVLEDSFIEDEQDRNDSLMNPKQDVDADCSEQSLAESEMHACQDFRDEPGTHELEGSEGGEKEGVCGIFCNVEDSRGHLFKAVDQDDNKLFEDAHEKLEELQESSLSETNGGQEKDDTVCKLSETTSRMVNNYEEFSLQLCKINQELFPVEKTFLDPMVEEGEKDEERCIDTLQTESEPHKPTSEDTLEPDDVELWSSDRFRISCKNLHGSYLQMNKFLCEAQATPEEAVESSMPEDMEIVNLPDDCPRDQMQDMTSNHEVTQATSQTDFSEREAGGVFMHTDQSGDHGILPALLDKLDESENTGISEKDPRDTEDPSSSLVHNDHVGGALHIEDSKEDTAGLYPKDIQESEVDVHEVAQPVNEEDLLKGAYGCSEDQVDTQKTTWTDVDIDRNAPMPWRLCLSGPHVGNKRRSVSRFLRTRVGKMYERHKRRYSLCTKGERTVDVVLIKIHRDKDALCSSVPQKRHSIASPEKFPDCHGTSESLTFRDSSSDTDGFLSPDAGEDNVFRKEAVGGGDSTSEVSVSCSSTDDTASVGHPSSSAESSEEVRHRGEAAEEAKDRLTEVPLRSSLLRSTVRSLSPFRRHSWGPGKNQGGGGEMNRRSSARRSGEEKPVFYRRSYSLEGLSAEVEDGKRWMPQSGGPSKDQRGVQRHDSEERGSLVSLTEEGPQSDLGDYSSPRGQKSRRYHPLRHNSPSVALPLTKSISMFSISQRDIDGMRSFTSTTRSMGYSITEEEPGPLRGDFEKSTTKVSRTFSYLKSKMYKKTREKDKSREKEAKDKRTVNGHQFCTSNTLHPALCQQCNKTLNTKDAVNCTICNVRVHKSCRENLPICSKGKMKFQKQQFAIPESTTMPVVTLRTKSSTMRERPWSAILSPEEHYFNTPSRRPTSIMPFHSSNLSKSMSINNIAMFDEMPLKGLRYLSQSTDSLHKPNKVTESTESLDEGTEIIDGHLMGEFEADVKEFEADSWSLTVDKTCLRQLKKDIIKRQDVIYELIQTEIHHVRTLRIMSDVYSKGILTDLQLDVQILEKMFPVLDDLLDLHTMFLSSLLERRRESRLEGLDGGIVINRIGDVLVSQFSESNTESMRKVYGTFCSRHNEAVNVYKEMHARDKRFQAFIRKKMSSSVVRRLGIPECILLVTQRITKYPVLLQRILQHTRENEGDFEDLTRALQLVKDIIASVDSKVHEHDKKRRLKDIYGRTDSKSITRMKSGQMFAREDLQRSGKLLHDGPLQLKNTAGRLKDVHALLLADVLVFLQEKDQKYVFASLDQRATVISLQKLIVREVAHEERGLFLITAGIEKPEMVEVRTSSREERNTWMRLIQDAMHSIEKDEDEGIPSETEEDKKLLEIKTKEMRDMVQRKDEQIVSLLLEKMKLFRDMCGSPDDPVKMLFRANNEEVPKGEPIMMDALKEVEMLQALVNSSLGGAVGQQVACAQGIVGPVCLPRRAETFGGFDSHQMSTCKQSEKEECEDLRRTESDSVLKKGGNANLLLLLKRNSEQVLSSVTHLHDLLSSLQAVVLQQDTFIEDQRQALNERAPSRPSSRPPSLVEQEKQRSLERHRQEATALQRQQAAHVEEKRRREREWDARERELTDREVLLHVSEEEARRRHTELEEVQRELQGRKEDYQKDLERLRDAQRRLEREKEHMQREAERVEHLRQVEARIQRTSSSTSEDSLKFQSSGSMEKEMWEGELSCSPRKNSLSRMDSKQKGRSLFSLGGKTQSTDSQNQIPSRLLQLATSKDKKDKKKKKSKNQAPQEAESHLLPLTEPSMDGEIFFC</sequence>
<evidence type="ECO:0000256" key="2">
    <source>
        <dbReference type="ARBA" id="ARBA00022490"/>
    </source>
</evidence>
<dbReference type="GO" id="GO:0043123">
    <property type="term" value="P:positive regulation of canonical NF-kappaB signal transduction"/>
    <property type="evidence" value="ECO:0007669"/>
    <property type="project" value="TreeGrafter"/>
</dbReference>
<evidence type="ECO:0000256" key="3">
    <source>
        <dbReference type="ARBA" id="ARBA00022553"/>
    </source>
</evidence>
<dbReference type="InterPro" id="IPR041020">
    <property type="entry name" value="PH_16"/>
</dbReference>
<feature type="region of interest" description="Disordered" evidence="10">
    <location>
        <begin position="2050"/>
        <end position="2075"/>
    </location>
</feature>
<keyword evidence="2" id="KW-0963">Cytoplasm</keyword>